<organism evidence="2 3">
    <name type="scientific">Panicum miliaceum</name>
    <name type="common">Proso millet</name>
    <name type="synonym">Broomcorn millet</name>
    <dbReference type="NCBI Taxonomy" id="4540"/>
    <lineage>
        <taxon>Eukaryota</taxon>
        <taxon>Viridiplantae</taxon>
        <taxon>Streptophyta</taxon>
        <taxon>Embryophyta</taxon>
        <taxon>Tracheophyta</taxon>
        <taxon>Spermatophyta</taxon>
        <taxon>Magnoliopsida</taxon>
        <taxon>Liliopsida</taxon>
        <taxon>Poales</taxon>
        <taxon>Poaceae</taxon>
        <taxon>PACMAD clade</taxon>
        <taxon>Panicoideae</taxon>
        <taxon>Panicodae</taxon>
        <taxon>Paniceae</taxon>
        <taxon>Panicinae</taxon>
        <taxon>Panicum</taxon>
        <taxon>Panicum sect. Panicum</taxon>
    </lineage>
</organism>
<keyword evidence="3" id="KW-1185">Reference proteome</keyword>
<dbReference type="AlphaFoldDB" id="A0A3L6PC47"/>
<reference evidence="3" key="1">
    <citation type="journal article" date="2019" name="Nat. Commun.">
        <title>The genome of broomcorn millet.</title>
        <authorList>
            <person name="Zou C."/>
            <person name="Miki D."/>
            <person name="Li D."/>
            <person name="Tang Q."/>
            <person name="Xiao L."/>
            <person name="Rajput S."/>
            <person name="Deng P."/>
            <person name="Jia W."/>
            <person name="Huang R."/>
            <person name="Zhang M."/>
            <person name="Sun Y."/>
            <person name="Hu J."/>
            <person name="Fu X."/>
            <person name="Schnable P.S."/>
            <person name="Li F."/>
            <person name="Zhang H."/>
            <person name="Feng B."/>
            <person name="Zhu X."/>
            <person name="Liu R."/>
            <person name="Schnable J.C."/>
            <person name="Zhu J.-K."/>
            <person name="Zhang H."/>
        </authorList>
    </citation>
    <scope>NUCLEOTIDE SEQUENCE [LARGE SCALE GENOMIC DNA]</scope>
</reference>
<name>A0A3L6PC47_PANMI</name>
<evidence type="ECO:0000256" key="1">
    <source>
        <dbReference type="SAM" id="SignalP"/>
    </source>
</evidence>
<sequence>MVFKATMSSSAMSSQLLVLLCMVLVSLAIILQGACAARDLTHTMHASNYRGGSGGNGRGGYYGGYDRGNGRGYRGGYGGYRGDMSDIYGAPP</sequence>
<keyword evidence="1" id="KW-0732">Signal</keyword>
<comment type="caution">
    <text evidence="2">The sequence shown here is derived from an EMBL/GenBank/DDBJ whole genome shotgun (WGS) entry which is preliminary data.</text>
</comment>
<proteinExistence type="predicted"/>
<evidence type="ECO:0000313" key="2">
    <source>
        <dbReference type="EMBL" id="RLM42313.1"/>
    </source>
</evidence>
<feature type="signal peptide" evidence="1">
    <location>
        <begin position="1"/>
        <end position="36"/>
    </location>
</feature>
<feature type="chain" id="PRO_5018085756" evidence="1">
    <location>
        <begin position="37"/>
        <end position="92"/>
    </location>
</feature>
<accession>A0A3L6PC47</accession>
<evidence type="ECO:0000313" key="3">
    <source>
        <dbReference type="Proteomes" id="UP000275267"/>
    </source>
</evidence>
<protein>
    <submittedName>
        <fullName evidence="2">Uncharacterized protein</fullName>
    </submittedName>
</protein>
<dbReference type="Proteomes" id="UP000275267">
    <property type="component" value="Unassembled WGS sequence"/>
</dbReference>
<gene>
    <name evidence="2" type="ORF">C2845_PMPSC056056</name>
</gene>
<dbReference type="EMBL" id="PQIB02001100">
    <property type="protein sequence ID" value="RLM42313.1"/>
    <property type="molecule type" value="Genomic_DNA"/>
</dbReference>